<dbReference type="Proteomes" id="UP001469553">
    <property type="component" value="Unassembled WGS sequence"/>
</dbReference>
<protein>
    <submittedName>
        <fullName evidence="2">Uncharacterized protein</fullName>
    </submittedName>
</protein>
<reference evidence="2 3" key="1">
    <citation type="submission" date="2021-06" db="EMBL/GenBank/DDBJ databases">
        <authorList>
            <person name="Palmer J.M."/>
        </authorList>
    </citation>
    <scope>NUCLEOTIDE SEQUENCE [LARGE SCALE GENOMIC DNA]</scope>
    <source>
        <strain evidence="2 3">AS_MEX2019</strain>
        <tissue evidence="2">Muscle</tissue>
    </source>
</reference>
<feature type="region of interest" description="Disordered" evidence="1">
    <location>
        <begin position="31"/>
        <end position="66"/>
    </location>
</feature>
<comment type="caution">
    <text evidence="2">The sequence shown here is derived from an EMBL/GenBank/DDBJ whole genome shotgun (WGS) entry which is preliminary data.</text>
</comment>
<organism evidence="2 3">
    <name type="scientific">Ameca splendens</name>
    <dbReference type="NCBI Taxonomy" id="208324"/>
    <lineage>
        <taxon>Eukaryota</taxon>
        <taxon>Metazoa</taxon>
        <taxon>Chordata</taxon>
        <taxon>Craniata</taxon>
        <taxon>Vertebrata</taxon>
        <taxon>Euteleostomi</taxon>
        <taxon>Actinopterygii</taxon>
        <taxon>Neopterygii</taxon>
        <taxon>Teleostei</taxon>
        <taxon>Neoteleostei</taxon>
        <taxon>Acanthomorphata</taxon>
        <taxon>Ovalentaria</taxon>
        <taxon>Atherinomorphae</taxon>
        <taxon>Cyprinodontiformes</taxon>
        <taxon>Goodeidae</taxon>
        <taxon>Ameca</taxon>
    </lineage>
</organism>
<evidence type="ECO:0000313" key="2">
    <source>
        <dbReference type="EMBL" id="MEQ2291366.1"/>
    </source>
</evidence>
<name>A0ABV0YC92_9TELE</name>
<evidence type="ECO:0000256" key="1">
    <source>
        <dbReference type="SAM" id="MobiDB-lite"/>
    </source>
</evidence>
<evidence type="ECO:0000313" key="3">
    <source>
        <dbReference type="Proteomes" id="UP001469553"/>
    </source>
</evidence>
<dbReference type="EMBL" id="JAHRIP010029025">
    <property type="protein sequence ID" value="MEQ2291366.1"/>
    <property type="molecule type" value="Genomic_DNA"/>
</dbReference>
<proteinExistence type="predicted"/>
<sequence length="66" mass="6830">MMIYEGDVSAGQAPPAALKVAAGNCYAEARPNHSQQVHSLGPPSRAYSGGVRLHADPGTTSDTVHQ</sequence>
<gene>
    <name evidence="2" type="ORF">AMECASPLE_012734</name>
</gene>
<accession>A0ABV0YC92</accession>
<keyword evidence="3" id="KW-1185">Reference proteome</keyword>